<dbReference type="NCBIfam" id="TIGR01549">
    <property type="entry name" value="HAD-SF-IA-v1"/>
    <property type="match status" value="1"/>
</dbReference>
<dbReference type="AlphaFoldDB" id="A0A4Y4CUL0"/>
<dbReference type="Pfam" id="PF13419">
    <property type="entry name" value="HAD_2"/>
    <property type="match status" value="1"/>
</dbReference>
<dbReference type="EMBL" id="BJNV01000009">
    <property type="protein sequence ID" value="GEC94697.1"/>
    <property type="molecule type" value="Genomic_DNA"/>
</dbReference>
<dbReference type="RefSeq" id="WP_141349495.1">
    <property type="nucleotide sequence ID" value="NZ_BJNV01000009.1"/>
</dbReference>
<keyword evidence="5" id="KW-0378">Hydrolase</keyword>
<dbReference type="GO" id="GO:0006281">
    <property type="term" value="P:DNA repair"/>
    <property type="evidence" value="ECO:0007669"/>
    <property type="project" value="TreeGrafter"/>
</dbReference>
<dbReference type="InterPro" id="IPR006439">
    <property type="entry name" value="HAD-SF_hydro_IA"/>
</dbReference>
<evidence type="ECO:0000313" key="9">
    <source>
        <dbReference type="EMBL" id="GEC94697.1"/>
    </source>
</evidence>
<comment type="caution">
    <text evidence="9">The sequence shown here is derived from an EMBL/GenBank/DDBJ whole genome shotgun (WGS) entry which is preliminary data.</text>
</comment>
<protein>
    <recommendedName>
        <fullName evidence="3">phosphoglycolate phosphatase</fullName>
        <ecNumber evidence="3">3.1.3.18</ecNumber>
    </recommendedName>
</protein>
<dbReference type="SFLD" id="SFLDG01135">
    <property type="entry name" value="C1.5.6:_HAD__Beta-PGM__Phospha"/>
    <property type="match status" value="1"/>
</dbReference>
<dbReference type="OrthoDB" id="9776368at2"/>
<evidence type="ECO:0000256" key="6">
    <source>
        <dbReference type="ARBA" id="ARBA00022842"/>
    </source>
</evidence>
<dbReference type="Gene3D" id="3.40.50.1000">
    <property type="entry name" value="HAD superfamily/HAD-like"/>
    <property type="match status" value="1"/>
</dbReference>
<evidence type="ECO:0000313" key="10">
    <source>
        <dbReference type="Proteomes" id="UP000318422"/>
    </source>
</evidence>
<dbReference type="PANTHER" id="PTHR43434">
    <property type="entry name" value="PHOSPHOGLYCOLATE PHOSPHATASE"/>
    <property type="match status" value="1"/>
</dbReference>
<dbReference type="InterPro" id="IPR023198">
    <property type="entry name" value="PGP-like_dom2"/>
</dbReference>
<evidence type="ECO:0000256" key="1">
    <source>
        <dbReference type="ARBA" id="ARBA00000830"/>
    </source>
</evidence>
<gene>
    <name evidence="9" type="ORF">ZRA01_07700</name>
</gene>
<accession>A0A4Y4CUL0</accession>
<dbReference type="InterPro" id="IPR036412">
    <property type="entry name" value="HAD-like_sf"/>
</dbReference>
<evidence type="ECO:0000256" key="2">
    <source>
        <dbReference type="ARBA" id="ARBA00004818"/>
    </source>
</evidence>
<evidence type="ECO:0000256" key="4">
    <source>
        <dbReference type="ARBA" id="ARBA00022723"/>
    </source>
</evidence>
<dbReference type="InterPro" id="IPR050155">
    <property type="entry name" value="HAD-like_hydrolase_sf"/>
</dbReference>
<dbReference type="SFLD" id="SFLDG01129">
    <property type="entry name" value="C1.5:_HAD__Beta-PGM__Phosphata"/>
    <property type="match status" value="1"/>
</dbReference>
<dbReference type="FunFam" id="3.40.50.1000:FF:000022">
    <property type="entry name" value="Phosphoglycolate phosphatase"/>
    <property type="match status" value="1"/>
</dbReference>
<comment type="pathway">
    <text evidence="2">Organic acid metabolism; glycolate biosynthesis; glycolate from 2-phosphoglycolate: step 1/1.</text>
</comment>
<dbReference type="Proteomes" id="UP000318422">
    <property type="component" value="Unassembled WGS sequence"/>
</dbReference>
<reference evidence="9 10" key="1">
    <citation type="submission" date="2019-06" db="EMBL/GenBank/DDBJ databases">
        <title>Whole genome shotgun sequence of Zoogloea ramigera NBRC 15342.</title>
        <authorList>
            <person name="Hosoyama A."/>
            <person name="Uohara A."/>
            <person name="Ohji S."/>
            <person name="Ichikawa N."/>
        </authorList>
    </citation>
    <scope>NUCLEOTIDE SEQUENCE [LARGE SCALE GENOMIC DNA]</scope>
    <source>
        <strain evidence="9 10">NBRC 15342</strain>
    </source>
</reference>
<evidence type="ECO:0000256" key="7">
    <source>
        <dbReference type="ARBA" id="ARBA00023277"/>
    </source>
</evidence>
<evidence type="ECO:0000256" key="5">
    <source>
        <dbReference type="ARBA" id="ARBA00022801"/>
    </source>
</evidence>
<keyword evidence="6" id="KW-0460">Magnesium</keyword>
<sequence>MPEAVFFDLDGTLADTAPDLAGILTRLQREHGLAPTPFAQLRPQVSHGVRGMLGAGFGLTPDASAYAPLAARFLELYADALCVETRLFDGMDALLDGLDAQRIPWGVVTNKAERLARPIISALGLAERCACVIGGDTAARPKPFPDPLLHACAHTGVEPARCLYIGDDIRDIVAGKAAGMGTVAAAYGYLGSAEPIDAWQADVIIQHPLEILTLLGNR</sequence>
<dbReference type="GO" id="GO:0008967">
    <property type="term" value="F:phosphoglycolate phosphatase activity"/>
    <property type="evidence" value="ECO:0007669"/>
    <property type="project" value="UniProtKB-EC"/>
</dbReference>
<keyword evidence="7" id="KW-0119">Carbohydrate metabolism</keyword>
<dbReference type="Gene3D" id="1.10.150.240">
    <property type="entry name" value="Putative phosphatase, domain 2"/>
    <property type="match status" value="1"/>
</dbReference>
<evidence type="ECO:0000256" key="3">
    <source>
        <dbReference type="ARBA" id="ARBA00013078"/>
    </source>
</evidence>
<dbReference type="GO" id="GO:0046872">
    <property type="term" value="F:metal ion binding"/>
    <property type="evidence" value="ECO:0007669"/>
    <property type="project" value="UniProtKB-KW"/>
</dbReference>
<comment type="function">
    <text evidence="8">Specifically catalyzes the dephosphorylation of 2-phosphoglycolate. Is involved in the dissimilation of the intracellular 2-phosphoglycolate formed during the DNA repair of 3'-phosphoglycolate ends, a major class of DNA lesions induced by oxidative stress.</text>
</comment>
<name>A0A4Y4CUL0_ZOORA</name>
<dbReference type="NCBIfam" id="TIGR01509">
    <property type="entry name" value="HAD-SF-IA-v3"/>
    <property type="match status" value="1"/>
</dbReference>
<keyword evidence="4" id="KW-0479">Metal-binding</keyword>
<dbReference type="SUPFAM" id="SSF56784">
    <property type="entry name" value="HAD-like"/>
    <property type="match status" value="1"/>
</dbReference>
<dbReference type="InterPro" id="IPR023214">
    <property type="entry name" value="HAD_sf"/>
</dbReference>
<dbReference type="InterPro" id="IPR041492">
    <property type="entry name" value="HAD_2"/>
</dbReference>
<keyword evidence="10" id="KW-1185">Reference proteome</keyword>
<dbReference type="GO" id="GO:0005829">
    <property type="term" value="C:cytosol"/>
    <property type="evidence" value="ECO:0007669"/>
    <property type="project" value="TreeGrafter"/>
</dbReference>
<proteinExistence type="predicted"/>
<evidence type="ECO:0000256" key="8">
    <source>
        <dbReference type="ARBA" id="ARBA00059247"/>
    </source>
</evidence>
<comment type="catalytic activity">
    <reaction evidence="1">
        <text>2-phosphoglycolate + H2O = glycolate + phosphate</text>
        <dbReference type="Rhea" id="RHEA:14369"/>
        <dbReference type="ChEBI" id="CHEBI:15377"/>
        <dbReference type="ChEBI" id="CHEBI:29805"/>
        <dbReference type="ChEBI" id="CHEBI:43474"/>
        <dbReference type="ChEBI" id="CHEBI:58033"/>
        <dbReference type="EC" id="3.1.3.18"/>
    </reaction>
</comment>
<organism evidence="9 10">
    <name type="scientific">Zoogloea ramigera</name>
    <dbReference type="NCBI Taxonomy" id="350"/>
    <lineage>
        <taxon>Bacteria</taxon>
        <taxon>Pseudomonadati</taxon>
        <taxon>Pseudomonadota</taxon>
        <taxon>Betaproteobacteria</taxon>
        <taxon>Rhodocyclales</taxon>
        <taxon>Zoogloeaceae</taxon>
        <taxon>Zoogloea</taxon>
    </lineage>
</organism>
<dbReference type="EC" id="3.1.3.18" evidence="3"/>
<dbReference type="SFLD" id="SFLDS00003">
    <property type="entry name" value="Haloacid_Dehalogenase"/>
    <property type="match status" value="1"/>
</dbReference>
<dbReference type="PANTHER" id="PTHR43434:SF23">
    <property type="entry name" value="PHOSPHOGLYCOLATE PHOSPHATASE"/>
    <property type="match status" value="1"/>
</dbReference>